<dbReference type="Proteomes" id="UP000006671">
    <property type="component" value="Unassembled WGS sequence"/>
</dbReference>
<dbReference type="GO" id="GO:0006893">
    <property type="term" value="P:Golgi to plasma membrane transport"/>
    <property type="evidence" value="ECO:0007669"/>
    <property type="project" value="InterPro"/>
</dbReference>
<dbReference type="OrthoDB" id="10257153at2759"/>
<evidence type="ECO:0000313" key="6">
    <source>
        <dbReference type="EMBL" id="EFC50660.1"/>
    </source>
</evidence>
<feature type="compositionally biased region" description="Basic and acidic residues" evidence="4">
    <location>
        <begin position="690"/>
        <end position="703"/>
    </location>
</feature>
<comment type="similarity">
    <text evidence="1">Belongs to the SEC5 family.</text>
</comment>
<keyword evidence="2" id="KW-0813">Transport</keyword>
<feature type="region of interest" description="Disordered" evidence="4">
    <location>
        <begin position="1771"/>
        <end position="1811"/>
    </location>
</feature>
<feature type="compositionally biased region" description="Polar residues" evidence="4">
    <location>
        <begin position="53"/>
        <end position="62"/>
    </location>
</feature>
<feature type="region of interest" description="Disordered" evidence="4">
    <location>
        <begin position="582"/>
        <end position="612"/>
    </location>
</feature>
<dbReference type="PANTHER" id="PTHR13043">
    <property type="entry name" value="EXOCYST COMPLEX COMPONENT SEC5"/>
    <property type="match status" value="1"/>
</dbReference>
<dbReference type="VEuPathDB" id="AmoebaDB:NAEGRDRAFT_44976"/>
<feature type="compositionally biased region" description="Polar residues" evidence="4">
    <location>
        <begin position="869"/>
        <end position="887"/>
    </location>
</feature>
<feature type="region of interest" description="Disordered" evidence="4">
    <location>
        <begin position="3105"/>
        <end position="3162"/>
    </location>
</feature>
<proteinExistence type="inferred from homology"/>
<dbReference type="Pfam" id="PF15469">
    <property type="entry name" value="Sec5"/>
    <property type="match status" value="2"/>
</dbReference>
<dbReference type="GeneID" id="8863600"/>
<feature type="compositionally biased region" description="Polar residues" evidence="4">
    <location>
        <begin position="2213"/>
        <end position="2233"/>
    </location>
</feature>
<feature type="domain" description="Exocyst complex component EXOC2/Sec5 N-terminal" evidence="5">
    <location>
        <begin position="2492"/>
        <end position="3095"/>
    </location>
</feature>
<feature type="compositionally biased region" description="Polar residues" evidence="4">
    <location>
        <begin position="3122"/>
        <end position="3135"/>
    </location>
</feature>
<name>D2UXM5_NAEGR</name>
<reference evidence="6 7" key="1">
    <citation type="journal article" date="2010" name="Cell">
        <title>The genome of Naegleria gruberi illuminates early eukaryotic versatility.</title>
        <authorList>
            <person name="Fritz-Laylin L.K."/>
            <person name="Prochnik S.E."/>
            <person name="Ginger M.L."/>
            <person name="Dacks J.B."/>
            <person name="Carpenter M.L."/>
            <person name="Field M.C."/>
            <person name="Kuo A."/>
            <person name="Paredez A."/>
            <person name="Chapman J."/>
            <person name="Pham J."/>
            <person name="Shu S."/>
            <person name="Neupane R."/>
            <person name="Cipriano M."/>
            <person name="Mancuso J."/>
            <person name="Tu H."/>
            <person name="Salamov A."/>
            <person name="Lindquist E."/>
            <person name="Shapiro H."/>
            <person name="Lucas S."/>
            <person name="Grigoriev I.V."/>
            <person name="Cande W.Z."/>
            <person name="Fulton C."/>
            <person name="Rokhsar D.S."/>
            <person name="Dawson S.C."/>
        </authorList>
    </citation>
    <scope>NUCLEOTIDE SEQUENCE [LARGE SCALE GENOMIC DNA]</scope>
    <source>
        <strain evidence="6 7">NEG-M</strain>
    </source>
</reference>
<gene>
    <name evidence="6" type="ORF">NAEGRDRAFT_44976</name>
</gene>
<feature type="region of interest" description="Disordered" evidence="4">
    <location>
        <begin position="1982"/>
        <end position="2001"/>
    </location>
</feature>
<sequence length="3222" mass="371690">MNLGCSKPREGQFVMVLLEAFEPNALPTYLRKKNISSQIQQAVDSKKLEKSLRPSSSDSNNGFDEKPLTERSNSFRKYNAPYLNRSLAQSGDYSENLSLSPIYKNSNKLLFHREKEITSKGPFLTEFDDELDLSSSDHQAKRPKYKSMENYVKQREYDEYLHSSLQRRADIYANGKEKKTVAFSRAKANTLSKAPPSLPSLSQRNLFTTPTCGKVSLDSVKPNNLKVGLVIECKEKEAVISVLFKDGVFLHYFNVKESIPFNRLVVLTNDEYKLLLGEAWMERLIDFELGTSSKTNFSFSPNKVSDTKSKEWVELRKKMMTALNKLKKRKGIDDESLRSPTMQDLMKELEDGNEENFLETYRDGASSKFHKDEEEEKEKIFTRWNERLESFHALRLTEQGLLSQKRNTTLRDLSESLSNKMGHLMAYEEAIMSAFQSTGNDNSSTTKEKLAKVVPSLNSLNSSMINSSQVSNNVAHNLISPRTPRTFFMDHLSGKTLPGKVVFIDPISLIMNIIVSYQKKPITDPILSPRMMNSPRSRASKHNEETEHTASIMIYLYLDKISFIVDGENKASTAYGPLTTKLIGKQEPTNQNTPSETLKVPSSTPVTPLNESLSPDAIQQLEAEERESLLETIFGNFTTIHSSIDTSKFRVLIYNEVIQGAKIQKFEEYAEYEKNLAEETKLMGNSKTSKNPEAEEQAKQNRLSELKNDRKRLIGLIYKRFISFQIDDYLKKKSEDEKKKQVDLQKKEEEKRKEKEKFDKNKKPSEQAIINNEQEISNQIIENAAITPREEGFIVKNEPILYFLFKDFPATKEDINLLMDCGVNFDCVVKLGKEKKRGPPPIMDEDLSQRLGDKKKRPKSTDAKRPKSATKTGSQKKGSTQATPTSTFKPDTRLCQIIEHSCKLRDENISGFIRNILQINHSFVEYTYDDDNSKFDPGDSLEREVGRFFSTLEKYAQVIMNRYDDYEKAIGKLEQVYVSDENTILDLSYYNKLLENIPDSCCSEAVILHCLIEQLVKTVEDKYELSSNGDDKKLTKDYTESLTNLLHTAFNPSINFLEVSDLKERQRPAINTLEKVGGLSLIPFGSKISEHALCTIPIHHDTTNIDIERKVTRMLHLFPELSNQTATIETEEERVSIKTEIYHFLSGKDEDIHGPYKYSREEVDKELVMMEFEEMLREKGVDLDLGDRNVEEHFNVETMIEVISYIGLFEKPSLISKYNELNNSVLLAFYNEVPPCRYERISMLKRFSLNEYFLEWFSNYQTYFSDQFKIQFDKEYNECHKRIQKLSQFGAEDEDHHKDTQETSSTIQNILALPLPHLPKVPHDIILDPKNERYIFEGKGADIYIDTVNLYPSDGSIIYLKSEYCTDKSISCTVEKDGLVFGFKNTINSLDNPHNMLKRKSYFSCSFEDDSSLIAFLQDQVDAKSTEVDFSCNNGLQIRLMQDGSIHQFYPSQLKSKKKVFGTGFKGLDRNSTDKMTISLHPVEELIEIWNSTTDTVEKKLVRELSLTVTKDGAIIRRFEGDISQTLFPSSEIHHFNSDGSCLKTAPTGARCVELLDGTILNLDTVKYVKNVDAWKDAEVHVREDLVMKVIFSDSSQLVQYSDGFRIWRCPVVHGQVFVDDEEDEDEFIHVNDFYTLIERSGFASVKILKDKILYELPDQSLFTYRDRKQFTLSKLGHMITIDLEKNFVDLEPSSLSFTSINKERFQKKSSKYYFGMYSFDYLNGGMKMIDIVGHEFVVTGTGRSMIKFYQESEKNQKDIHNERMLIEERKASRACTPKVSRSKRPKSSSIPPEQDESNGITAEETDGTQEDMETYALSQSLINYFKKNKIGLPPVSVIGEIPKDNSHKFLIQPRLFELSMKGSYAFEYLPESFIAPFTDASRSNPEKINISEDMVGEFRSVSSVHIYTKYDQGTKYLESPENYYSLPKAVIPLGRLKTADPSLYYHRHFNKYRPLSIDDRSKLRDKFNRWKEWRVRKEGYSKENSEEGDIRSEDQKQKEEEIKNELTTIFSENNIFEKEAPIEEEQNPEDFTVIQVVKKDEIEKDRGLNINEYKQEKKNSNTPKYWHEPEALEVWKTLVLGIPKKEKKEKNESLPEQSNEEASVETNEEYSENENIEPNYLPVHNEGDNYDTKTESTRKGNSQDPSFYSVENVSKSVWFKKSFIKTAEAVPNDEYKSLHDPSKIKVKTSSMKTPNQPQKTMEKKLPSRSDMQKSSITRETISSPSPQPGLSNIQVFPNSCNFGSLMVGDVYRMSVQMINSGHITGRFQIDYQNRSQWFAMEDSKESETKIDEEEDDWFNDDGEEEEEDEIIDEEEVLNSAPSTWRQASKVEDLLERLQLHKEKQSGIKKQKNPTDQDRCDDPLDLVNFSALKNAKKTCTRRKEIQSNKLRQFVHDNLEKYIYLKDKLEEFLIGDREGRNIFNDNAVAGLEQSFDNLQSYCKNLFSPMIKTQQMGEEIRSMVNIVDKLKFLFIIPSDIKQNRERVLISLREQIMSQVDEVKTELYSKLKDSSVSIEVKERYVGYLYLLDAKQVDPIKFFISYQFNSLIDKMQDIFSSIEEKNASIKLKSGKSFRGETDFYDQAEGMDIEHLLLEEEIMWSFDSLETNQTKKVDTNYQLLVAESVKKLCDILYDNLQIIWKFSKYSLDDKFEPNQQKKSKRGFSDLATLKDREKKIQKEAEIESIFTEICNLFSVLCRELFEKLDCIECNQSFIIESLNYFVTKLDSISELKIKTKFSVPFFNFAQELKTETITKYCERTMEEIRILHDKEDWIIVKESNTTQLPLLFMKHIYELLNILTIVTTTGDDIDEKDILNSMKTSKSTTFSAILSQYSNSGLNPDKKLMILLRNIYELINMGGALEKILHTFDEKILCKEDLEIIDDNLDDIDIDDLDIENMTPIQTKPKEKFSNSSLVRDMYNTFDKLSNLILKKWLRRKAIALSSTLRKGIIDPGFRWATASTPTTIRSYMIETLLGLALVHHEANMKARADLPTFVCRELKKELLKNFNDCCMLLPDDTCANGILQLDIEISFFDECLSYFDSEESATIFSKIRGKLIDISEDIDYGNSSNKQFSLQLQSIKESVIETFKEKTKEQLVGFKNPIQGVRQQRAPTRRMSCMPKPLSQNQSTIQTQPLRSTMEPESDQSTRRKRAVATKPTQNPTFLSTTEAQDSTDIKKIKVRIAEPTPSEPPEEPIIPVRRVIRKTASTLNPILKPPRPNSTKE</sequence>
<keyword evidence="7" id="KW-1185">Reference proteome</keyword>
<dbReference type="STRING" id="5762.D2UXM5"/>
<feature type="domain" description="Exocyst complex component EXOC2/Sec5 N-terminal" evidence="5">
    <location>
        <begin position="2369"/>
        <end position="2481"/>
    </location>
</feature>
<dbReference type="RefSeq" id="XP_002683404.1">
    <property type="nucleotide sequence ID" value="XM_002683358.1"/>
</dbReference>
<accession>D2UXM5</accession>
<feature type="region of interest" description="Disordered" evidence="4">
    <location>
        <begin position="739"/>
        <end position="766"/>
    </location>
</feature>
<dbReference type="InterPro" id="IPR039481">
    <property type="entry name" value="EXOC2/Sec5_N_dom"/>
</dbReference>
<protein>
    <recommendedName>
        <fullName evidence="5">Exocyst complex component EXOC2/Sec5 N-terminal domain-containing protein</fullName>
    </recommendedName>
</protein>
<dbReference type="InParanoid" id="D2UXM5"/>
<feature type="compositionally biased region" description="Basic and acidic residues" evidence="4">
    <location>
        <begin position="2201"/>
        <end position="2212"/>
    </location>
</feature>
<keyword evidence="3" id="KW-0268">Exocytosis</keyword>
<dbReference type="PANTHER" id="PTHR13043:SF1">
    <property type="entry name" value="EXOCYST COMPLEX COMPONENT 2"/>
    <property type="match status" value="1"/>
</dbReference>
<dbReference type="GO" id="GO:0000145">
    <property type="term" value="C:exocyst"/>
    <property type="evidence" value="ECO:0007669"/>
    <property type="project" value="InterPro"/>
</dbReference>
<dbReference type="InterPro" id="IPR029175">
    <property type="entry name" value="EXOC2/Sec5"/>
</dbReference>
<evidence type="ECO:0000256" key="1">
    <source>
        <dbReference type="ARBA" id="ARBA00010578"/>
    </source>
</evidence>
<evidence type="ECO:0000256" key="4">
    <source>
        <dbReference type="SAM" id="MobiDB-lite"/>
    </source>
</evidence>
<feature type="region of interest" description="Disordered" evidence="4">
    <location>
        <begin position="683"/>
        <end position="703"/>
    </location>
</feature>
<feature type="compositionally biased region" description="Basic and acidic residues" evidence="4">
    <location>
        <begin position="739"/>
        <end position="765"/>
    </location>
</feature>
<dbReference type="GO" id="GO:0006887">
    <property type="term" value="P:exocytosis"/>
    <property type="evidence" value="ECO:0007669"/>
    <property type="project" value="UniProtKB-KW"/>
</dbReference>
<dbReference type="KEGG" id="ngr:NAEGRDRAFT_44976"/>
<feature type="region of interest" description="Disordered" evidence="4">
    <location>
        <begin position="2186"/>
        <end position="2233"/>
    </location>
</feature>
<feature type="region of interest" description="Disordered" evidence="4">
    <location>
        <begin position="43"/>
        <end position="70"/>
    </location>
</feature>
<evidence type="ECO:0000256" key="2">
    <source>
        <dbReference type="ARBA" id="ARBA00022448"/>
    </source>
</evidence>
<feature type="compositionally biased region" description="Basic and acidic residues" evidence="4">
    <location>
        <begin position="2126"/>
        <end position="2139"/>
    </location>
</feature>
<evidence type="ECO:0000256" key="3">
    <source>
        <dbReference type="ARBA" id="ARBA00022483"/>
    </source>
</evidence>
<dbReference type="EMBL" id="GG738845">
    <property type="protein sequence ID" value="EFC50660.1"/>
    <property type="molecule type" value="Genomic_DNA"/>
</dbReference>
<feature type="region of interest" description="Disordered" evidence="4">
    <location>
        <begin position="834"/>
        <end position="887"/>
    </location>
</feature>
<evidence type="ECO:0000313" key="7">
    <source>
        <dbReference type="Proteomes" id="UP000006671"/>
    </source>
</evidence>
<feature type="compositionally biased region" description="Polar residues" evidence="4">
    <location>
        <begin position="2188"/>
        <end position="2200"/>
    </location>
</feature>
<feature type="region of interest" description="Disordered" evidence="4">
    <location>
        <begin position="526"/>
        <end position="545"/>
    </location>
</feature>
<evidence type="ECO:0000259" key="5">
    <source>
        <dbReference type="Pfam" id="PF15469"/>
    </source>
</evidence>
<organism evidence="7">
    <name type="scientific">Naegleria gruberi</name>
    <name type="common">Amoeba</name>
    <dbReference type="NCBI Taxonomy" id="5762"/>
    <lineage>
        <taxon>Eukaryota</taxon>
        <taxon>Discoba</taxon>
        <taxon>Heterolobosea</taxon>
        <taxon>Tetramitia</taxon>
        <taxon>Eutetramitia</taxon>
        <taxon>Vahlkampfiidae</taxon>
        <taxon>Naegleria</taxon>
    </lineage>
</organism>
<feature type="compositionally biased region" description="Polar residues" evidence="4">
    <location>
        <begin position="587"/>
        <end position="612"/>
    </location>
</feature>
<feature type="compositionally biased region" description="Acidic residues" evidence="4">
    <location>
        <begin position="2099"/>
        <end position="2116"/>
    </location>
</feature>
<feature type="region of interest" description="Disordered" evidence="4">
    <location>
        <begin position="2086"/>
        <end position="2148"/>
    </location>
</feature>